<dbReference type="InterPro" id="IPR005123">
    <property type="entry name" value="Oxoglu/Fe-dep_dioxygenase_dom"/>
</dbReference>
<evidence type="ECO:0000256" key="3">
    <source>
        <dbReference type="ARBA" id="ARBA00004319"/>
    </source>
</evidence>
<dbReference type="EC" id="1.14.11.2" evidence="5"/>
<protein>
    <recommendedName>
        <fullName evidence="5">procollagen-proline 4-dioxygenase</fullName>
        <ecNumber evidence="5">1.14.11.2</ecNumber>
    </recommendedName>
</protein>
<dbReference type="InterPro" id="IPR011990">
    <property type="entry name" value="TPR-like_helical_dom_sf"/>
</dbReference>
<reference evidence="16 17" key="1">
    <citation type="submission" date="2015-08" db="EMBL/GenBank/DDBJ databases">
        <title>Ancestral chromatin configuration constrains chromatin evolution on differentiating sex chromosomes in Drosophila.</title>
        <authorList>
            <person name="Zhou Q."/>
            <person name="Bachtrog D."/>
        </authorList>
    </citation>
    <scope>NUCLEOTIDE SEQUENCE [LARGE SCALE GENOMIC DNA]</scope>
    <source>
        <tissue evidence="16">Whole larvae</tissue>
    </source>
</reference>
<keyword evidence="14" id="KW-0732">Signal</keyword>
<dbReference type="InterPro" id="IPR044862">
    <property type="entry name" value="Pro_4_hyd_alph_FE2OG_OXY"/>
</dbReference>
<evidence type="ECO:0000256" key="2">
    <source>
        <dbReference type="ARBA" id="ARBA00002035"/>
    </source>
</evidence>
<evidence type="ECO:0000313" key="16">
    <source>
        <dbReference type="EMBL" id="ALC47625.1"/>
    </source>
</evidence>
<feature type="non-terminal residue" evidence="16">
    <location>
        <position position="507"/>
    </location>
</feature>
<gene>
    <name evidence="16" type="ORF">Dbus_chr3Rg2375</name>
</gene>
<evidence type="ECO:0000256" key="4">
    <source>
        <dbReference type="ARBA" id="ARBA00006511"/>
    </source>
</evidence>
<dbReference type="SUPFAM" id="SSF48452">
    <property type="entry name" value="TPR-like"/>
    <property type="match status" value="1"/>
</dbReference>
<proteinExistence type="inferred from homology"/>
<evidence type="ECO:0000256" key="5">
    <source>
        <dbReference type="ARBA" id="ARBA00012269"/>
    </source>
</evidence>
<evidence type="ECO:0000256" key="12">
    <source>
        <dbReference type="ARBA" id="ARBA00023180"/>
    </source>
</evidence>
<dbReference type="Proteomes" id="UP000494163">
    <property type="component" value="Chromosome 3R"/>
</dbReference>
<sequence length="507" mass="57444">NSMLRLSATLLLSCLALSYAEYYSSVDIAQELGEVEQQLVTATRQYVQQQQAQLNLYNNFLQQVKLEHALAKEQEEEEYLAQPVQAFQLIKRLVVDWEEIQEMLNTDAAAETYSEAVEQLQEQLPQLDDLQGTIKGLARLQRIYNLTASDLADGLLNGEQTNAVLLWRDCFEIGVQLYELADYKQCLEWLQVAAKLLNELESEQLSEQLAEIYEYMALAHFELGADEQAQQILSVLLVLEPTHIAQHTATYLKHRAAKCPKPQAEKPWYANYTLLCQGKRPMGVVFNESALSCYLDFQRHAVFTLAPLKVEQLHLNPAIDMYHGLLNDAQLDAVQLEAAKLESARSTISGGRKDDHRISQQVWLEYNSPIMRSLKQLVGAISGYDMANADIMQMANYGIGGQYAPHFDFLNKLPPGYETRGNRISTNMFYLSDVPQGGYTVFLGLHVYVKPVKGALVVWHNKHRSLGNDWRTQHAGCPVLQGSKRIGNIWIFESLQEFRRPCGLSAN</sequence>
<dbReference type="Gene3D" id="1.25.40.10">
    <property type="entry name" value="Tetratricopeptide repeat domain"/>
    <property type="match status" value="1"/>
</dbReference>
<dbReference type="InterPro" id="IPR006620">
    <property type="entry name" value="Pro_4_hyd_alph"/>
</dbReference>
<keyword evidence="9" id="KW-0223">Dioxygenase</keyword>
<keyword evidence="13" id="KW-0175">Coiled coil</keyword>
<evidence type="ECO:0000256" key="7">
    <source>
        <dbReference type="ARBA" id="ARBA00022824"/>
    </source>
</evidence>
<dbReference type="Gene3D" id="6.10.140.1460">
    <property type="match status" value="1"/>
</dbReference>
<dbReference type="InterPro" id="IPR059068">
    <property type="entry name" value="TPR_P4H"/>
</dbReference>
<evidence type="ECO:0000256" key="14">
    <source>
        <dbReference type="SAM" id="SignalP"/>
    </source>
</evidence>
<dbReference type="SMR" id="A0A0M4F6F2"/>
<keyword evidence="10" id="KW-0560">Oxidoreductase</keyword>
<evidence type="ECO:0000256" key="9">
    <source>
        <dbReference type="ARBA" id="ARBA00022964"/>
    </source>
</evidence>
<keyword evidence="6" id="KW-0479">Metal-binding</keyword>
<evidence type="ECO:0000256" key="1">
    <source>
        <dbReference type="ARBA" id="ARBA00001961"/>
    </source>
</evidence>
<dbReference type="Pfam" id="PF13640">
    <property type="entry name" value="2OG-FeII_Oxy_3"/>
    <property type="match status" value="1"/>
</dbReference>
<dbReference type="OrthoDB" id="420380at2759"/>
<organism evidence="16 17">
    <name type="scientific">Drosophila busckii</name>
    <name type="common">Fruit fly</name>
    <dbReference type="NCBI Taxonomy" id="30019"/>
    <lineage>
        <taxon>Eukaryota</taxon>
        <taxon>Metazoa</taxon>
        <taxon>Ecdysozoa</taxon>
        <taxon>Arthropoda</taxon>
        <taxon>Hexapoda</taxon>
        <taxon>Insecta</taxon>
        <taxon>Pterygota</taxon>
        <taxon>Neoptera</taxon>
        <taxon>Endopterygota</taxon>
        <taxon>Diptera</taxon>
        <taxon>Brachycera</taxon>
        <taxon>Muscomorpha</taxon>
        <taxon>Ephydroidea</taxon>
        <taxon>Drosophilidae</taxon>
        <taxon>Drosophila</taxon>
    </lineage>
</organism>
<keyword evidence="11" id="KW-0408">Iron</keyword>
<dbReference type="SMART" id="SM00702">
    <property type="entry name" value="P4Hc"/>
    <property type="match status" value="1"/>
</dbReference>
<dbReference type="EMBL" id="CP012526">
    <property type="protein sequence ID" value="ALC47625.1"/>
    <property type="molecule type" value="Genomic_DNA"/>
</dbReference>
<comment type="similarity">
    <text evidence="4">Belongs to the P4HA family.</text>
</comment>
<evidence type="ECO:0000256" key="6">
    <source>
        <dbReference type="ARBA" id="ARBA00022723"/>
    </source>
</evidence>
<feature type="chain" id="PRO_5005794106" description="procollagen-proline 4-dioxygenase" evidence="14">
    <location>
        <begin position="21"/>
        <end position="507"/>
    </location>
</feature>
<dbReference type="GO" id="GO:0031418">
    <property type="term" value="F:L-ascorbic acid binding"/>
    <property type="evidence" value="ECO:0007669"/>
    <property type="project" value="UniProtKB-KW"/>
</dbReference>
<feature type="signal peptide" evidence="14">
    <location>
        <begin position="1"/>
        <end position="20"/>
    </location>
</feature>
<keyword evidence="8" id="KW-0847">Vitamin C</keyword>
<dbReference type="PANTHER" id="PTHR10869:SF244">
    <property type="entry name" value="PROLYL 4-HYDROXYLASE SUBUNIT ALPHA-2"/>
    <property type="match status" value="1"/>
</dbReference>
<dbReference type="GO" id="GO:0005788">
    <property type="term" value="C:endoplasmic reticulum lumen"/>
    <property type="evidence" value="ECO:0007669"/>
    <property type="project" value="UniProtKB-SubCell"/>
</dbReference>
<feature type="coiled-coil region" evidence="13">
    <location>
        <begin position="103"/>
        <end position="130"/>
    </location>
</feature>
<dbReference type="Pfam" id="PF23558">
    <property type="entry name" value="TPR_P4H"/>
    <property type="match status" value="1"/>
</dbReference>
<comment type="function">
    <text evidence="2">Catalyzes the post-translational formation of 4-hydroxyproline in -Xaa-Pro-Gly- sequences in collagens and other proteins.</text>
</comment>
<evidence type="ECO:0000256" key="10">
    <source>
        <dbReference type="ARBA" id="ARBA00023002"/>
    </source>
</evidence>
<dbReference type="PANTHER" id="PTHR10869">
    <property type="entry name" value="PROLYL 4-HYDROXYLASE ALPHA SUBUNIT"/>
    <property type="match status" value="1"/>
</dbReference>
<accession>A0A0M4F6F2</accession>
<dbReference type="GO" id="GO:0005506">
    <property type="term" value="F:iron ion binding"/>
    <property type="evidence" value="ECO:0007669"/>
    <property type="project" value="InterPro"/>
</dbReference>
<keyword evidence="7" id="KW-0256">Endoplasmic reticulum</keyword>
<keyword evidence="12" id="KW-0325">Glycoprotein</keyword>
<dbReference type="InterPro" id="IPR045054">
    <property type="entry name" value="P4HA-like"/>
</dbReference>
<evidence type="ECO:0000256" key="13">
    <source>
        <dbReference type="SAM" id="Coils"/>
    </source>
</evidence>
<dbReference type="PROSITE" id="PS51471">
    <property type="entry name" value="FE2OG_OXY"/>
    <property type="match status" value="1"/>
</dbReference>
<keyword evidence="17" id="KW-1185">Reference proteome</keyword>
<dbReference type="OMA" id="YFEVNLP"/>
<feature type="domain" description="Fe2OG dioxygenase" evidence="15">
    <location>
        <begin position="388"/>
        <end position="493"/>
    </location>
</feature>
<comment type="subcellular location">
    <subcellularLocation>
        <location evidence="3">Endoplasmic reticulum lumen</location>
    </subcellularLocation>
</comment>
<name>A0A0M4F6F2_DROBS</name>
<evidence type="ECO:0000259" key="15">
    <source>
        <dbReference type="PROSITE" id="PS51471"/>
    </source>
</evidence>
<evidence type="ECO:0000313" key="17">
    <source>
        <dbReference type="Proteomes" id="UP000494163"/>
    </source>
</evidence>
<evidence type="ECO:0000256" key="11">
    <source>
        <dbReference type="ARBA" id="ARBA00023004"/>
    </source>
</evidence>
<feature type="non-terminal residue" evidence="16">
    <location>
        <position position="1"/>
    </location>
</feature>
<dbReference type="GO" id="GO:0004656">
    <property type="term" value="F:procollagen-proline 4-dioxygenase activity"/>
    <property type="evidence" value="ECO:0007669"/>
    <property type="project" value="UniProtKB-EC"/>
</dbReference>
<dbReference type="Gene3D" id="2.60.120.620">
    <property type="entry name" value="q2cbj1_9rhob like domain"/>
    <property type="match status" value="1"/>
</dbReference>
<evidence type="ECO:0000256" key="8">
    <source>
        <dbReference type="ARBA" id="ARBA00022896"/>
    </source>
</evidence>
<comment type="cofactor">
    <cofactor evidence="1">
        <name>L-ascorbate</name>
        <dbReference type="ChEBI" id="CHEBI:38290"/>
    </cofactor>
</comment>
<dbReference type="STRING" id="30019.A0A0M4F6F2"/>
<dbReference type="Pfam" id="PF08336">
    <property type="entry name" value="P4Ha_N"/>
    <property type="match status" value="1"/>
</dbReference>
<dbReference type="InterPro" id="IPR013547">
    <property type="entry name" value="P4H_N"/>
</dbReference>
<dbReference type="AlphaFoldDB" id="A0A0M4F6F2"/>